<name>A0A6A6F9S4_9PEZI</name>
<keyword evidence="3" id="KW-1185">Reference proteome</keyword>
<gene>
    <name evidence="2" type="ORF">CERZMDRAFT_86467</name>
</gene>
<evidence type="ECO:0000313" key="3">
    <source>
        <dbReference type="Proteomes" id="UP000799539"/>
    </source>
</evidence>
<organism evidence="2 3">
    <name type="scientific">Cercospora zeae-maydis SCOH1-5</name>
    <dbReference type="NCBI Taxonomy" id="717836"/>
    <lineage>
        <taxon>Eukaryota</taxon>
        <taxon>Fungi</taxon>
        <taxon>Dikarya</taxon>
        <taxon>Ascomycota</taxon>
        <taxon>Pezizomycotina</taxon>
        <taxon>Dothideomycetes</taxon>
        <taxon>Dothideomycetidae</taxon>
        <taxon>Mycosphaerellales</taxon>
        <taxon>Mycosphaerellaceae</taxon>
        <taxon>Cercospora</taxon>
    </lineage>
</organism>
<evidence type="ECO:0000256" key="1">
    <source>
        <dbReference type="SAM" id="MobiDB-lite"/>
    </source>
</evidence>
<dbReference type="AlphaFoldDB" id="A0A6A6F9S4"/>
<feature type="compositionally biased region" description="Low complexity" evidence="1">
    <location>
        <begin position="114"/>
        <end position="138"/>
    </location>
</feature>
<dbReference type="EMBL" id="ML992683">
    <property type="protein sequence ID" value="KAF2210161.1"/>
    <property type="molecule type" value="Genomic_DNA"/>
</dbReference>
<evidence type="ECO:0000313" key="2">
    <source>
        <dbReference type="EMBL" id="KAF2210161.1"/>
    </source>
</evidence>
<feature type="compositionally biased region" description="Basic and acidic residues" evidence="1">
    <location>
        <begin position="168"/>
        <end position="179"/>
    </location>
</feature>
<feature type="region of interest" description="Disordered" evidence="1">
    <location>
        <begin position="114"/>
        <end position="183"/>
    </location>
</feature>
<protein>
    <submittedName>
        <fullName evidence="2">Uncharacterized protein</fullName>
    </submittedName>
</protein>
<feature type="region of interest" description="Disordered" evidence="1">
    <location>
        <begin position="373"/>
        <end position="411"/>
    </location>
</feature>
<sequence>MAYRSCCKLARMGTGNSFCSRGLRNPPNIQYPILAGPAMTGYVASVIAVLRKPAGYVPTTTKTHYTPCTTTSTHISYTTKTPKTTKTETKYTKSYVTDPKAGTSTTTVTITTSTEKVTKTDTTTSTSTTTKSVTSTSTAPAPAGFTPIQSSLPDSSNSGSAGGAPMRKRAESRLAERAPKNGYGKSYPKMVTCHKYTKDKKCATKKVTTKKTVYAHTKTYTEKVTKTQTQTKCPGAKETVTSTVKTVETTTVATTTVTVPATSTTTITVATTTINAACRLRSNYADEVRDSDLVEAREFPAGRAVNFAQFETADAFSCCNEAFSPRAEVEGIPAPEIFAFDRRTDPNNADRIISVCTLLGSETCGATQADGPWEVLNEEQAGPGEPDQSGVVAGPVLGNAPCGQGIPPQGE</sequence>
<dbReference type="OrthoDB" id="10451370at2759"/>
<accession>A0A6A6F9S4</accession>
<feature type="compositionally biased region" description="Polar residues" evidence="1">
    <location>
        <begin position="147"/>
        <end position="159"/>
    </location>
</feature>
<proteinExistence type="predicted"/>
<reference evidence="2" key="1">
    <citation type="journal article" date="2020" name="Stud. Mycol.">
        <title>101 Dothideomycetes genomes: a test case for predicting lifestyles and emergence of pathogens.</title>
        <authorList>
            <person name="Haridas S."/>
            <person name="Albert R."/>
            <person name="Binder M."/>
            <person name="Bloem J."/>
            <person name="Labutti K."/>
            <person name="Salamov A."/>
            <person name="Andreopoulos B."/>
            <person name="Baker S."/>
            <person name="Barry K."/>
            <person name="Bills G."/>
            <person name="Bluhm B."/>
            <person name="Cannon C."/>
            <person name="Castanera R."/>
            <person name="Culley D."/>
            <person name="Daum C."/>
            <person name="Ezra D."/>
            <person name="Gonzalez J."/>
            <person name="Henrissat B."/>
            <person name="Kuo A."/>
            <person name="Liang C."/>
            <person name="Lipzen A."/>
            <person name="Lutzoni F."/>
            <person name="Magnuson J."/>
            <person name="Mondo S."/>
            <person name="Nolan M."/>
            <person name="Ohm R."/>
            <person name="Pangilinan J."/>
            <person name="Park H.-J."/>
            <person name="Ramirez L."/>
            <person name="Alfaro M."/>
            <person name="Sun H."/>
            <person name="Tritt A."/>
            <person name="Yoshinaga Y."/>
            <person name="Zwiers L.-H."/>
            <person name="Turgeon B."/>
            <person name="Goodwin S."/>
            <person name="Spatafora J."/>
            <person name="Crous P."/>
            <person name="Grigoriev I."/>
        </authorList>
    </citation>
    <scope>NUCLEOTIDE SEQUENCE</scope>
    <source>
        <strain evidence="2">SCOH1-5</strain>
    </source>
</reference>
<dbReference type="Proteomes" id="UP000799539">
    <property type="component" value="Unassembled WGS sequence"/>
</dbReference>